<dbReference type="Pfam" id="PF13456">
    <property type="entry name" value="RVT_3"/>
    <property type="match status" value="1"/>
</dbReference>
<evidence type="ECO:0000259" key="1">
    <source>
        <dbReference type="Pfam" id="PF13456"/>
    </source>
</evidence>
<dbReference type="InterPro" id="IPR052929">
    <property type="entry name" value="RNase_H-like_EbsB-rel"/>
</dbReference>
<dbReference type="InterPro" id="IPR036397">
    <property type="entry name" value="RNaseH_sf"/>
</dbReference>
<dbReference type="InterPro" id="IPR044730">
    <property type="entry name" value="RNase_H-like_dom_plant"/>
</dbReference>
<dbReference type="SUPFAM" id="SSF53098">
    <property type="entry name" value="Ribonuclease H-like"/>
    <property type="match status" value="1"/>
</dbReference>
<proteinExistence type="predicted"/>
<dbReference type="PANTHER" id="PTHR47074:SF61">
    <property type="entry name" value="RNASE H TYPE-1 DOMAIN-CONTAINING PROTEIN"/>
    <property type="match status" value="1"/>
</dbReference>
<dbReference type="PANTHER" id="PTHR47074">
    <property type="entry name" value="BNAC02G40300D PROTEIN"/>
    <property type="match status" value="1"/>
</dbReference>
<dbReference type="InterPro" id="IPR002156">
    <property type="entry name" value="RNaseH_domain"/>
</dbReference>
<dbReference type="Proteomes" id="UP001396334">
    <property type="component" value="Unassembled WGS sequence"/>
</dbReference>
<protein>
    <recommendedName>
        <fullName evidence="1">RNase H type-1 domain-containing protein</fullName>
    </recommendedName>
</protein>
<dbReference type="InterPro" id="IPR012337">
    <property type="entry name" value="RNaseH-like_sf"/>
</dbReference>
<dbReference type="CDD" id="cd06222">
    <property type="entry name" value="RNase_H_like"/>
    <property type="match status" value="1"/>
</dbReference>
<organism evidence="2 3">
    <name type="scientific">Hibiscus sabdariffa</name>
    <name type="common">roselle</name>
    <dbReference type="NCBI Taxonomy" id="183260"/>
    <lineage>
        <taxon>Eukaryota</taxon>
        <taxon>Viridiplantae</taxon>
        <taxon>Streptophyta</taxon>
        <taxon>Embryophyta</taxon>
        <taxon>Tracheophyta</taxon>
        <taxon>Spermatophyta</taxon>
        <taxon>Magnoliopsida</taxon>
        <taxon>eudicotyledons</taxon>
        <taxon>Gunneridae</taxon>
        <taxon>Pentapetalae</taxon>
        <taxon>rosids</taxon>
        <taxon>malvids</taxon>
        <taxon>Malvales</taxon>
        <taxon>Malvaceae</taxon>
        <taxon>Malvoideae</taxon>
        <taxon>Hibiscus</taxon>
    </lineage>
</organism>
<gene>
    <name evidence="2" type="ORF">V6N11_015731</name>
</gene>
<sequence>MSRWLVEPGVNKVGTSIKEGSDLRTRKKTNTILDIEDSLGRTVSNTEDILEVAYAYFSDLFTTSQVGDAASILDNVRCGITAEMNNALLEPFKGEEVWAALKTMTPLKAPGPGNDRVNQNIDIRFPRVSDLIVTETNTWRSSLVHSLFDPSLANIILCIPLGKSKPPDELIWRGDNTGIYSPKSGYKILLEDELSSNDLINDPRGNYKEFKGGKLWQHMRVADTFTAEAMACEQAVTFAIELGFCSVQVEGDSLSVIKKLVSAAPDKSILSPIIRDISSKKGFFESFTFSFVGRCGNGTAHALCREGLHHNNPRYWMEEAPEVVVQAAAKDLGS</sequence>
<keyword evidence="3" id="KW-1185">Reference proteome</keyword>
<evidence type="ECO:0000313" key="2">
    <source>
        <dbReference type="EMBL" id="KAK9040586.1"/>
    </source>
</evidence>
<reference evidence="2 3" key="1">
    <citation type="journal article" date="2024" name="G3 (Bethesda)">
        <title>Genome assembly of Hibiscus sabdariffa L. provides insights into metabolisms of medicinal natural products.</title>
        <authorList>
            <person name="Kim T."/>
        </authorList>
    </citation>
    <scope>NUCLEOTIDE SEQUENCE [LARGE SCALE GENOMIC DNA]</scope>
    <source>
        <strain evidence="2">TK-2024</strain>
        <tissue evidence="2">Old leaves</tissue>
    </source>
</reference>
<comment type="caution">
    <text evidence="2">The sequence shown here is derived from an EMBL/GenBank/DDBJ whole genome shotgun (WGS) entry which is preliminary data.</text>
</comment>
<feature type="domain" description="RNase H type-1" evidence="1">
    <location>
        <begin position="200"/>
        <end position="306"/>
    </location>
</feature>
<dbReference type="Gene3D" id="3.30.420.10">
    <property type="entry name" value="Ribonuclease H-like superfamily/Ribonuclease H"/>
    <property type="match status" value="1"/>
</dbReference>
<evidence type="ECO:0000313" key="3">
    <source>
        <dbReference type="Proteomes" id="UP001396334"/>
    </source>
</evidence>
<name>A0ABR2TSX8_9ROSI</name>
<dbReference type="EMBL" id="JBBPBN010000004">
    <property type="protein sequence ID" value="KAK9040586.1"/>
    <property type="molecule type" value="Genomic_DNA"/>
</dbReference>
<accession>A0ABR2TSX8</accession>